<evidence type="ECO:0000313" key="1">
    <source>
        <dbReference type="EMBL" id="KAH3872462.1"/>
    </source>
</evidence>
<name>A0A9D4RN53_DREPO</name>
<reference evidence="1" key="2">
    <citation type="submission" date="2020-11" db="EMBL/GenBank/DDBJ databases">
        <authorList>
            <person name="McCartney M.A."/>
            <person name="Auch B."/>
            <person name="Kono T."/>
            <person name="Mallez S."/>
            <person name="Becker A."/>
            <person name="Gohl D.M."/>
            <person name="Silverstein K.A.T."/>
            <person name="Koren S."/>
            <person name="Bechman K.B."/>
            <person name="Herman A."/>
            <person name="Abrahante J.E."/>
            <person name="Garbe J."/>
        </authorList>
    </citation>
    <scope>NUCLEOTIDE SEQUENCE</scope>
    <source>
        <strain evidence="1">Duluth1</strain>
        <tissue evidence="1">Whole animal</tissue>
    </source>
</reference>
<dbReference type="Proteomes" id="UP000828390">
    <property type="component" value="Unassembled WGS sequence"/>
</dbReference>
<accession>A0A9D4RN53</accession>
<dbReference type="EMBL" id="JAIWYP010000002">
    <property type="protein sequence ID" value="KAH3872462.1"/>
    <property type="molecule type" value="Genomic_DNA"/>
</dbReference>
<keyword evidence="2" id="KW-1185">Reference proteome</keyword>
<proteinExistence type="predicted"/>
<reference evidence="1" key="1">
    <citation type="journal article" date="2019" name="bioRxiv">
        <title>The Genome of the Zebra Mussel, Dreissena polymorpha: A Resource for Invasive Species Research.</title>
        <authorList>
            <person name="McCartney M.A."/>
            <person name="Auch B."/>
            <person name="Kono T."/>
            <person name="Mallez S."/>
            <person name="Zhang Y."/>
            <person name="Obille A."/>
            <person name="Becker A."/>
            <person name="Abrahante J.E."/>
            <person name="Garbe J."/>
            <person name="Badalamenti J.P."/>
            <person name="Herman A."/>
            <person name="Mangelson H."/>
            <person name="Liachko I."/>
            <person name="Sullivan S."/>
            <person name="Sone E.D."/>
            <person name="Koren S."/>
            <person name="Silverstein K.A.T."/>
            <person name="Beckman K.B."/>
            <person name="Gohl D.M."/>
        </authorList>
    </citation>
    <scope>NUCLEOTIDE SEQUENCE</scope>
    <source>
        <strain evidence="1">Duluth1</strain>
        <tissue evidence="1">Whole animal</tissue>
    </source>
</reference>
<organism evidence="1 2">
    <name type="scientific">Dreissena polymorpha</name>
    <name type="common">Zebra mussel</name>
    <name type="synonym">Mytilus polymorpha</name>
    <dbReference type="NCBI Taxonomy" id="45954"/>
    <lineage>
        <taxon>Eukaryota</taxon>
        <taxon>Metazoa</taxon>
        <taxon>Spiralia</taxon>
        <taxon>Lophotrochozoa</taxon>
        <taxon>Mollusca</taxon>
        <taxon>Bivalvia</taxon>
        <taxon>Autobranchia</taxon>
        <taxon>Heteroconchia</taxon>
        <taxon>Euheterodonta</taxon>
        <taxon>Imparidentia</taxon>
        <taxon>Neoheterodontei</taxon>
        <taxon>Myida</taxon>
        <taxon>Dreissenoidea</taxon>
        <taxon>Dreissenidae</taxon>
        <taxon>Dreissena</taxon>
    </lineage>
</organism>
<dbReference type="AlphaFoldDB" id="A0A9D4RN53"/>
<gene>
    <name evidence="1" type="ORF">DPMN_035678</name>
</gene>
<protein>
    <submittedName>
        <fullName evidence="1">Uncharacterized protein</fullName>
    </submittedName>
</protein>
<comment type="caution">
    <text evidence="1">The sequence shown here is derived from an EMBL/GenBank/DDBJ whole genome shotgun (WGS) entry which is preliminary data.</text>
</comment>
<evidence type="ECO:0000313" key="2">
    <source>
        <dbReference type="Proteomes" id="UP000828390"/>
    </source>
</evidence>
<sequence length="68" mass="7896">MVVQHRARAKHGNADALSRELFVDDCEGYLLGRGLEHLPCGVVTTANRQKETEDILWRMLMTWSLWRN</sequence>